<dbReference type="EMBL" id="CM042014">
    <property type="protein sequence ID" value="KAI3722527.1"/>
    <property type="molecule type" value="Genomic_DNA"/>
</dbReference>
<dbReference type="Proteomes" id="UP001055811">
    <property type="component" value="Linkage Group LG06"/>
</dbReference>
<accession>A0ACB9BKL9</accession>
<protein>
    <submittedName>
        <fullName evidence="1">Uncharacterized protein</fullName>
    </submittedName>
</protein>
<proteinExistence type="predicted"/>
<reference evidence="1 2" key="2">
    <citation type="journal article" date="2022" name="Mol. Ecol. Resour.">
        <title>The genomes of chicory, endive, great burdock and yacon provide insights into Asteraceae paleo-polyploidization history and plant inulin production.</title>
        <authorList>
            <person name="Fan W."/>
            <person name="Wang S."/>
            <person name="Wang H."/>
            <person name="Wang A."/>
            <person name="Jiang F."/>
            <person name="Liu H."/>
            <person name="Zhao H."/>
            <person name="Xu D."/>
            <person name="Zhang Y."/>
        </authorList>
    </citation>
    <scope>NUCLEOTIDE SEQUENCE [LARGE SCALE GENOMIC DNA]</scope>
    <source>
        <strain evidence="2">cv. Punajuju</strain>
        <tissue evidence="1">Leaves</tissue>
    </source>
</reference>
<gene>
    <name evidence="1" type="ORF">L2E82_33566</name>
</gene>
<sequence>MPPEEMTTTDTPASGSGTRRRKPITVSPETDSQSLTRSEFFSHDFIHAASETYLILRLIYTLVRYLGVGRQSMFRAVALIVYTMLILPGLLKVAYQFCLSPHIRRSVVYGDQPRNRLDLLLPKDKDGLKPVVIFVTGGAWMIGYKGLGALLGIPLAERDIIVASLDYRNFPQVTISDMVEDVSQGISFVCKNIAEYGGDPNRIYLMGQSAGAHISSCVLLQQAIKEYKGEITSWSVSQLKAYFGVSGVYNLPNLVDHFDARGLHRSIFLSMMEGEESLQHFSPEILIEDPSVETAVSILPHIVLFHGTADFSIPPDASISFVESLKRVGVGAELILCNGKSHTDLFVQNALRGGKDELFDYIVDYIHGGDDDALAKVAAAPPRERLCPEPMLMLASMISPF</sequence>
<keyword evidence="2" id="KW-1185">Reference proteome</keyword>
<evidence type="ECO:0000313" key="1">
    <source>
        <dbReference type="EMBL" id="KAI3722527.1"/>
    </source>
</evidence>
<organism evidence="1 2">
    <name type="scientific">Cichorium intybus</name>
    <name type="common">Chicory</name>
    <dbReference type="NCBI Taxonomy" id="13427"/>
    <lineage>
        <taxon>Eukaryota</taxon>
        <taxon>Viridiplantae</taxon>
        <taxon>Streptophyta</taxon>
        <taxon>Embryophyta</taxon>
        <taxon>Tracheophyta</taxon>
        <taxon>Spermatophyta</taxon>
        <taxon>Magnoliopsida</taxon>
        <taxon>eudicotyledons</taxon>
        <taxon>Gunneridae</taxon>
        <taxon>Pentapetalae</taxon>
        <taxon>asterids</taxon>
        <taxon>campanulids</taxon>
        <taxon>Asterales</taxon>
        <taxon>Asteraceae</taxon>
        <taxon>Cichorioideae</taxon>
        <taxon>Cichorieae</taxon>
        <taxon>Cichoriinae</taxon>
        <taxon>Cichorium</taxon>
    </lineage>
</organism>
<evidence type="ECO:0000313" key="2">
    <source>
        <dbReference type="Proteomes" id="UP001055811"/>
    </source>
</evidence>
<name>A0ACB9BKL9_CICIN</name>
<reference evidence="2" key="1">
    <citation type="journal article" date="2022" name="Mol. Ecol. Resour.">
        <title>The genomes of chicory, endive, great burdock and yacon provide insights into Asteraceae palaeo-polyploidization history and plant inulin production.</title>
        <authorList>
            <person name="Fan W."/>
            <person name="Wang S."/>
            <person name="Wang H."/>
            <person name="Wang A."/>
            <person name="Jiang F."/>
            <person name="Liu H."/>
            <person name="Zhao H."/>
            <person name="Xu D."/>
            <person name="Zhang Y."/>
        </authorList>
    </citation>
    <scope>NUCLEOTIDE SEQUENCE [LARGE SCALE GENOMIC DNA]</scope>
    <source>
        <strain evidence="2">cv. Punajuju</strain>
    </source>
</reference>
<comment type="caution">
    <text evidence="1">The sequence shown here is derived from an EMBL/GenBank/DDBJ whole genome shotgun (WGS) entry which is preliminary data.</text>
</comment>